<accession>A0A2S7W1Z0</accession>
<gene>
    <name evidence="1" type="ORF">BTO08_01215</name>
</gene>
<organism evidence="1 2">
    <name type="scientific">Photobacterium angustum</name>
    <dbReference type="NCBI Taxonomy" id="661"/>
    <lineage>
        <taxon>Bacteria</taxon>
        <taxon>Pseudomonadati</taxon>
        <taxon>Pseudomonadota</taxon>
        <taxon>Gammaproteobacteria</taxon>
        <taxon>Vibrionales</taxon>
        <taxon>Vibrionaceae</taxon>
        <taxon>Photobacterium</taxon>
    </lineage>
</organism>
<name>A0A2S7W1Z0_PHOAN</name>
<dbReference type="Proteomes" id="UP000238730">
    <property type="component" value="Unassembled WGS sequence"/>
</dbReference>
<protein>
    <submittedName>
        <fullName evidence="1">Uncharacterized protein</fullName>
    </submittedName>
</protein>
<dbReference type="AlphaFoldDB" id="A0A2S7W1Z0"/>
<comment type="caution">
    <text evidence="1">The sequence shown here is derived from an EMBL/GenBank/DDBJ whole genome shotgun (WGS) entry which is preliminary data.</text>
</comment>
<dbReference type="EMBL" id="MSCJ01000001">
    <property type="protein sequence ID" value="PQJ68356.1"/>
    <property type="molecule type" value="Genomic_DNA"/>
</dbReference>
<evidence type="ECO:0000313" key="1">
    <source>
        <dbReference type="EMBL" id="PQJ68356.1"/>
    </source>
</evidence>
<reference evidence="1 2" key="1">
    <citation type="submission" date="2016-12" db="EMBL/GenBank/DDBJ databases">
        <title>Diversity of luminous bacteria.</title>
        <authorList>
            <person name="Yoshizawa S."/>
            <person name="Kogure K."/>
        </authorList>
    </citation>
    <scope>NUCLEOTIDE SEQUENCE [LARGE SCALE GENOMIC DNA]</scope>
    <source>
        <strain evidence="1 2">LC1-200</strain>
    </source>
</reference>
<proteinExistence type="predicted"/>
<evidence type="ECO:0000313" key="2">
    <source>
        <dbReference type="Proteomes" id="UP000238730"/>
    </source>
</evidence>
<sequence>MIKQYGMVSLSIVSFLLIASLLFSLASSKQVFYQIKRAQNTILERQAFWNAEGGLECAFTELKQKNIKPTESTFSHVCNDLAPSSSLMINSYPDVGEHTEYQLISRYSHDGSIQEINKSIGYGGGGVLSTIETSASIELTGSQHFVPNKTEDKASDGKYKCKSVVSGGTVNYVASISGTDEHFFTVDSTTSAHGGGGLGAPSFECNSAYLSNLFDPAKPPSAFSITPVKGGDILENETVDVFKALFNKDISEHASVREDIKNDTVGIVIGDNALDKTSGGWIKNCHTKVDNAYKNGKRRIWIDGNCALTGAIFGTAIESNNDEAVQLIVFNGVLFTKAVTYFNGILYQYVSTSLDVLTAWENLFNESTDIGVLPGSFLQSHLTADYDQMPFLAEGSVYIDGGVGIDAIGRTIKINGSIIPSYNKGKVTKHSTQLKWEKGSWHDF</sequence>